<keyword evidence="2" id="KW-1185">Reference proteome</keyword>
<evidence type="ECO:0000313" key="2">
    <source>
        <dbReference type="Proteomes" id="UP000053593"/>
    </source>
</evidence>
<dbReference type="HOGENOM" id="CLU_473304_0_0_1"/>
<evidence type="ECO:0000313" key="1">
    <source>
        <dbReference type="EMBL" id="KIK60336.1"/>
    </source>
</evidence>
<accession>A0A0D0BXA9</accession>
<name>A0A0D0BXA9_9AGAR</name>
<dbReference type="AlphaFoldDB" id="A0A0D0BXA9"/>
<dbReference type="OrthoDB" id="2844577at2759"/>
<evidence type="ECO:0008006" key="3">
    <source>
        <dbReference type="Google" id="ProtNLM"/>
    </source>
</evidence>
<sequence>MPSHSRLTFINAIPWTLPRPAPRTSPILISRIPSSHISGGRLEGPVWLSAQDKISVQLHILEAEQHVSNLRTLMITMNVRQDSPLHKEVVNQLNETLDEIAQLRNILSPIRRVPLEILTEIFRIYCLLPPASNTLVVEFISNPNAAPPFTTSDFIRPRFVITGVCTAWRKAALCMPLIWSKLKICQVYQSRTSPRMIREWLSRSGSSPIELDLTICESATSILATALSFSFRIRSLRLSGPVALLLPIFHIPSSSFPSLETLRIDIPVVESRSRFLGTNQGSAALVDPFGYLQEKFPNGIKCFSGSGHLVDLEIAEHGEVSLLELMTLPLASLKALKIEASSAFLCPSVYLSVLRRTTNLVHFKFRPSEFLGYDGRILLNHFSHPISLPYLNSLDISFSFSSAVVAKLFQCLITPSLTRLRLLTLTEELDTDLTNQLLDFQQRSAVSLTSLHLGGVEGHMEFSRLMRRIGSDIFPQLDAVDLDAALIYSVPAAFSNITSLYIQENAHDLEPFLRAMAKTTTIVHGLTGARTDITDFLPNLEELWLYLDAERCGPGYFNLILTMLKSRSRPTTLDVAERIDHFEQAHCQSMRQLKKARIHIHGSVSPIPVEAENCLAHLRRMMDLRIWKHSDLWLADWEKEQLEVKGVRW</sequence>
<reference evidence="1 2" key="1">
    <citation type="submission" date="2014-04" db="EMBL/GenBank/DDBJ databases">
        <title>Evolutionary Origins and Diversification of the Mycorrhizal Mutualists.</title>
        <authorList>
            <consortium name="DOE Joint Genome Institute"/>
            <consortium name="Mycorrhizal Genomics Consortium"/>
            <person name="Kohler A."/>
            <person name="Kuo A."/>
            <person name="Nagy L.G."/>
            <person name="Floudas D."/>
            <person name="Copeland A."/>
            <person name="Barry K.W."/>
            <person name="Cichocki N."/>
            <person name="Veneault-Fourrey C."/>
            <person name="LaButti K."/>
            <person name="Lindquist E.A."/>
            <person name="Lipzen A."/>
            <person name="Lundell T."/>
            <person name="Morin E."/>
            <person name="Murat C."/>
            <person name="Riley R."/>
            <person name="Ohm R."/>
            <person name="Sun H."/>
            <person name="Tunlid A."/>
            <person name="Henrissat B."/>
            <person name="Grigoriev I.V."/>
            <person name="Hibbett D.S."/>
            <person name="Martin F."/>
        </authorList>
    </citation>
    <scope>NUCLEOTIDE SEQUENCE [LARGE SCALE GENOMIC DNA]</scope>
    <source>
        <strain evidence="1 2">FD-317 M1</strain>
    </source>
</reference>
<organism evidence="1 2">
    <name type="scientific">Collybiopsis luxurians FD-317 M1</name>
    <dbReference type="NCBI Taxonomy" id="944289"/>
    <lineage>
        <taxon>Eukaryota</taxon>
        <taxon>Fungi</taxon>
        <taxon>Dikarya</taxon>
        <taxon>Basidiomycota</taxon>
        <taxon>Agaricomycotina</taxon>
        <taxon>Agaricomycetes</taxon>
        <taxon>Agaricomycetidae</taxon>
        <taxon>Agaricales</taxon>
        <taxon>Marasmiineae</taxon>
        <taxon>Omphalotaceae</taxon>
        <taxon>Collybiopsis</taxon>
        <taxon>Collybiopsis luxurians</taxon>
    </lineage>
</organism>
<proteinExistence type="predicted"/>
<dbReference type="Proteomes" id="UP000053593">
    <property type="component" value="Unassembled WGS sequence"/>
</dbReference>
<protein>
    <recommendedName>
        <fullName evidence="3">F-box domain-containing protein</fullName>
    </recommendedName>
</protein>
<gene>
    <name evidence="1" type="ORF">GYMLUDRAFT_261352</name>
</gene>
<dbReference type="EMBL" id="KN834775">
    <property type="protein sequence ID" value="KIK60336.1"/>
    <property type="molecule type" value="Genomic_DNA"/>
</dbReference>